<dbReference type="EMBL" id="FNOW01000014">
    <property type="protein sequence ID" value="SDX80825.1"/>
    <property type="molecule type" value="Genomic_DNA"/>
</dbReference>
<accession>A0A1H3EQD7</accession>
<keyword evidence="4" id="KW-1185">Reference proteome</keyword>
<evidence type="ECO:0000313" key="4">
    <source>
        <dbReference type="Proteomes" id="UP000198672"/>
    </source>
</evidence>
<dbReference type="OrthoDB" id="5770755at2"/>
<gene>
    <name evidence="3" type="ORF">SAMN05421644_11430</name>
</gene>
<keyword evidence="1" id="KW-0812">Transmembrane</keyword>
<name>A0A1H3EQD7_ALLWA</name>
<dbReference type="AlphaFoldDB" id="A0A1H3EQD7"/>
<protein>
    <recommendedName>
        <fullName evidence="2">DUF6487 domain-containing protein</fullName>
    </recommendedName>
</protein>
<sequence length="128" mass="14308">MSTQSGFIIAAGLALSALLALWWLVRHLQRQTQCVAATPDLWTDRDYCCPACGQPMQPGWLLLGKGAIWTERNQRPPSTFAHLGQALPNTISLDWRPASNMSWRCHSCQLLLVDHAKMIRPAASRRLS</sequence>
<proteinExistence type="predicted"/>
<feature type="domain" description="DUF6487" evidence="2">
    <location>
        <begin position="49"/>
        <end position="115"/>
    </location>
</feature>
<evidence type="ECO:0000313" key="3">
    <source>
        <dbReference type="EMBL" id="SDX80825.1"/>
    </source>
</evidence>
<reference evidence="4" key="1">
    <citation type="submission" date="2016-10" db="EMBL/GenBank/DDBJ databases">
        <authorList>
            <person name="Varghese N."/>
            <person name="Submissions S."/>
        </authorList>
    </citation>
    <scope>NUCLEOTIDE SEQUENCE [LARGE SCALE GENOMIC DNA]</scope>
    <source>
        <strain evidence="4">DSM 173</strain>
    </source>
</reference>
<keyword evidence="1" id="KW-1133">Transmembrane helix</keyword>
<keyword evidence="1" id="KW-0472">Membrane</keyword>
<dbReference type="InterPro" id="IPR045504">
    <property type="entry name" value="DUF6487"/>
</dbReference>
<dbReference type="Proteomes" id="UP000198672">
    <property type="component" value="Unassembled WGS sequence"/>
</dbReference>
<dbReference type="Pfam" id="PF20097">
    <property type="entry name" value="DUF6487"/>
    <property type="match status" value="1"/>
</dbReference>
<feature type="transmembrane region" description="Helical" evidence="1">
    <location>
        <begin position="6"/>
        <end position="25"/>
    </location>
</feature>
<evidence type="ECO:0000259" key="2">
    <source>
        <dbReference type="Pfam" id="PF20097"/>
    </source>
</evidence>
<dbReference type="STRING" id="61595.SAMN05421644_11430"/>
<dbReference type="RefSeq" id="WP_091333100.1">
    <property type="nucleotide sequence ID" value="NZ_FNOW01000014.1"/>
</dbReference>
<organism evidence="3 4">
    <name type="scientific">Allochromatium warmingii</name>
    <name type="common">Chromatium warmingii</name>
    <dbReference type="NCBI Taxonomy" id="61595"/>
    <lineage>
        <taxon>Bacteria</taxon>
        <taxon>Pseudomonadati</taxon>
        <taxon>Pseudomonadota</taxon>
        <taxon>Gammaproteobacteria</taxon>
        <taxon>Chromatiales</taxon>
        <taxon>Chromatiaceae</taxon>
        <taxon>Allochromatium</taxon>
    </lineage>
</organism>
<evidence type="ECO:0000256" key="1">
    <source>
        <dbReference type="SAM" id="Phobius"/>
    </source>
</evidence>